<dbReference type="RefSeq" id="WP_185717531.1">
    <property type="nucleotide sequence ID" value="NZ_BAAAWI010000001.1"/>
</dbReference>
<evidence type="ECO:0000313" key="3">
    <source>
        <dbReference type="Proteomes" id="UP000515728"/>
    </source>
</evidence>
<evidence type="ECO:0000256" key="1">
    <source>
        <dbReference type="SAM" id="Phobius"/>
    </source>
</evidence>
<dbReference type="Proteomes" id="UP000515728">
    <property type="component" value="Chromosome"/>
</dbReference>
<accession>A0A7G7MDA9</accession>
<evidence type="ECO:0000313" key="2">
    <source>
        <dbReference type="EMBL" id="QNG50770.1"/>
    </source>
</evidence>
<feature type="transmembrane region" description="Helical" evidence="1">
    <location>
        <begin position="121"/>
        <end position="142"/>
    </location>
</feature>
<dbReference type="AlphaFoldDB" id="A0A7G7MDA9"/>
<name>A0A7G7MDA9_9PSEU</name>
<organism evidence="2 3">
    <name type="scientific">Pseudonocardia petroleophila</name>
    <dbReference type="NCBI Taxonomy" id="37331"/>
    <lineage>
        <taxon>Bacteria</taxon>
        <taxon>Bacillati</taxon>
        <taxon>Actinomycetota</taxon>
        <taxon>Actinomycetes</taxon>
        <taxon>Pseudonocardiales</taxon>
        <taxon>Pseudonocardiaceae</taxon>
        <taxon>Pseudonocardia</taxon>
    </lineage>
</organism>
<reference evidence="2 3" key="1">
    <citation type="submission" date="2020-08" db="EMBL/GenBank/DDBJ databases">
        <authorList>
            <person name="Mo P."/>
        </authorList>
    </citation>
    <scope>NUCLEOTIDE SEQUENCE [LARGE SCALE GENOMIC DNA]</scope>
    <source>
        <strain evidence="2 3">CGMCC 4.1532</strain>
    </source>
</reference>
<keyword evidence="3" id="KW-1185">Reference proteome</keyword>
<dbReference type="KEGG" id="ppel:H6H00_21500"/>
<gene>
    <name evidence="2" type="ORF">H6H00_21500</name>
</gene>
<keyword evidence="1" id="KW-0812">Transmembrane</keyword>
<feature type="transmembrane region" description="Helical" evidence="1">
    <location>
        <begin position="41"/>
        <end position="65"/>
    </location>
</feature>
<feature type="transmembrane region" description="Helical" evidence="1">
    <location>
        <begin position="77"/>
        <end position="101"/>
    </location>
</feature>
<keyword evidence="1" id="KW-0472">Membrane</keyword>
<dbReference type="EMBL" id="CP060131">
    <property type="protein sequence ID" value="QNG50770.1"/>
    <property type="molecule type" value="Genomic_DNA"/>
</dbReference>
<keyword evidence="1" id="KW-1133">Transmembrane helix</keyword>
<sequence length="160" mass="16897">MLPATLRGRVAGFGLLTGTLGGALFVHGHGSFDFTVLQPVWLAVVLFVALPSLFGMAVPVLVETLAGPRGWVRRGPWWLVAPATVAAAVQPVVLVVFAGGYGVALTISTVPVLHRWWHGRAVTVLGSTLLGALVCWGVYGLAVDVVSLVRQRFPTAPFHP</sequence>
<protein>
    <submittedName>
        <fullName evidence="2">Uncharacterized protein</fullName>
    </submittedName>
</protein>
<proteinExistence type="predicted"/>